<dbReference type="InterPro" id="IPR042095">
    <property type="entry name" value="SUMF_sf"/>
</dbReference>
<evidence type="ECO:0000313" key="3">
    <source>
        <dbReference type="Proteomes" id="UP000182146"/>
    </source>
</evidence>
<keyword evidence="1" id="KW-0732">Signal</keyword>
<evidence type="ECO:0008006" key="4">
    <source>
        <dbReference type="Google" id="ProtNLM"/>
    </source>
</evidence>
<sequence length="94" mass="10507">MKNSWLVVLVFFLSACTPLKAAQGGNISHLDPEIQALIERTLGDMIFVEGGSFMMGDPGEELAAAYDDKIIYFYLPRQDSRPAHKVTLDSYYMS</sequence>
<feature type="chain" id="PRO_5010230735" description="Sulfatase-modifying factor enzyme domain-containing protein" evidence="1">
    <location>
        <begin position="22"/>
        <end position="94"/>
    </location>
</feature>
<dbReference type="SUPFAM" id="SSF56436">
    <property type="entry name" value="C-type lectin-like"/>
    <property type="match status" value="1"/>
</dbReference>
<dbReference type="PROSITE" id="PS51257">
    <property type="entry name" value="PROKAR_LIPOPROTEIN"/>
    <property type="match status" value="1"/>
</dbReference>
<dbReference type="STRING" id="392333.SAMN05660860_02661"/>
<accession>A0A1G9TXM0</accession>
<gene>
    <name evidence="2" type="ORF">SAMN05660860_02661</name>
</gene>
<dbReference type="EMBL" id="FNGU01000007">
    <property type="protein sequence ID" value="SDM52499.1"/>
    <property type="molecule type" value="Genomic_DNA"/>
</dbReference>
<evidence type="ECO:0000256" key="1">
    <source>
        <dbReference type="SAM" id="SignalP"/>
    </source>
</evidence>
<organism evidence="2 3">
    <name type="scientific">Geoalkalibacter ferrihydriticus</name>
    <dbReference type="NCBI Taxonomy" id="392333"/>
    <lineage>
        <taxon>Bacteria</taxon>
        <taxon>Pseudomonadati</taxon>
        <taxon>Thermodesulfobacteriota</taxon>
        <taxon>Desulfuromonadia</taxon>
        <taxon>Desulfuromonadales</taxon>
        <taxon>Geoalkalibacteraceae</taxon>
        <taxon>Geoalkalibacter</taxon>
    </lineage>
</organism>
<feature type="non-terminal residue" evidence="2">
    <location>
        <position position="94"/>
    </location>
</feature>
<protein>
    <recommendedName>
        <fullName evidence="4">Sulfatase-modifying factor enzyme domain-containing protein</fullName>
    </recommendedName>
</protein>
<name>A0A1G9TXM0_9BACT</name>
<feature type="signal peptide" evidence="1">
    <location>
        <begin position="1"/>
        <end position="21"/>
    </location>
</feature>
<dbReference type="Proteomes" id="UP000182146">
    <property type="component" value="Unassembled WGS sequence"/>
</dbReference>
<dbReference type="AlphaFoldDB" id="A0A1G9TXM0"/>
<reference evidence="2 3" key="1">
    <citation type="submission" date="2016-10" db="EMBL/GenBank/DDBJ databases">
        <authorList>
            <person name="de Groot N.N."/>
        </authorList>
    </citation>
    <scope>NUCLEOTIDE SEQUENCE [LARGE SCALE GENOMIC DNA]</scope>
    <source>
        <strain evidence="2 3">DSM 17813</strain>
    </source>
</reference>
<evidence type="ECO:0000313" key="2">
    <source>
        <dbReference type="EMBL" id="SDM52499.1"/>
    </source>
</evidence>
<dbReference type="InterPro" id="IPR016187">
    <property type="entry name" value="CTDL_fold"/>
</dbReference>
<proteinExistence type="predicted"/>
<dbReference type="Gene3D" id="3.90.1580.10">
    <property type="entry name" value="paralog of FGE (formylglycine-generating enzyme)"/>
    <property type="match status" value="1"/>
</dbReference>